<protein>
    <submittedName>
        <fullName evidence="3">Ferric reductase-like transmembrane domain-containing protein</fullName>
    </submittedName>
</protein>
<feature type="transmembrane region" description="Helical" evidence="1">
    <location>
        <begin position="121"/>
        <end position="143"/>
    </location>
</feature>
<reference evidence="3" key="1">
    <citation type="submission" date="2023-03" db="EMBL/GenBank/DDBJ databases">
        <title>Edaphobacter sp.</title>
        <authorList>
            <person name="Huber K.J."/>
            <person name="Papendorf J."/>
            <person name="Pilke C."/>
            <person name="Bunk B."/>
            <person name="Sproeer C."/>
            <person name="Pester M."/>
        </authorList>
    </citation>
    <scope>NUCLEOTIDE SEQUENCE</scope>
    <source>
        <strain evidence="2">DSM 109919</strain>
        <strain evidence="3">DSM 109920</strain>
    </source>
</reference>
<keyword evidence="1" id="KW-1133">Transmembrane helix</keyword>
<feature type="transmembrane region" description="Helical" evidence="1">
    <location>
        <begin position="187"/>
        <end position="210"/>
    </location>
</feature>
<evidence type="ECO:0000313" key="3">
    <source>
        <dbReference type="EMBL" id="XBH12908.1"/>
    </source>
</evidence>
<feature type="transmembrane region" description="Helical" evidence="1">
    <location>
        <begin position="41"/>
        <end position="60"/>
    </location>
</feature>
<dbReference type="EMBL" id="CP121195">
    <property type="protein sequence ID" value="XBH12908.1"/>
    <property type="molecule type" value="Genomic_DNA"/>
</dbReference>
<keyword evidence="1 3" id="KW-0812">Transmembrane</keyword>
<sequence length="218" mass="24642">MKSSSRYWATRIKRHILLAASAAAGTALIYLATAPPDFRHRLSMSTAYASLLFLCTTLLLGPWNTLRRRPNPVSFDLRRDIAIWAGLLAILHTAVGLTVHLRGRMWMYFLKQRHPIKFQTGLFGSANDIGLLSALFFLVLLVISNDVSLRALGLQRWKSLQRWTYVAVGLAIVHGILFQLVEKRRLPWVLVFATLSIFMVVVQLAGVAYIRAQRRTDA</sequence>
<evidence type="ECO:0000256" key="1">
    <source>
        <dbReference type="SAM" id="Phobius"/>
    </source>
</evidence>
<gene>
    <name evidence="2" type="ORF">P4G45_14165</name>
    <name evidence="3" type="ORF">P8936_14580</name>
</gene>
<dbReference type="EMBL" id="CP121194">
    <property type="protein sequence ID" value="XBH09621.1"/>
    <property type="molecule type" value="Genomic_DNA"/>
</dbReference>
<accession>A0AAU7CWP8</accession>
<evidence type="ECO:0000313" key="2">
    <source>
        <dbReference type="EMBL" id="XBH09621.1"/>
    </source>
</evidence>
<keyword evidence="1" id="KW-0472">Membrane</keyword>
<feature type="transmembrane region" description="Helical" evidence="1">
    <location>
        <begin position="81"/>
        <end position="101"/>
    </location>
</feature>
<dbReference type="KEGG" id="epl:P4G45_14165"/>
<feature type="transmembrane region" description="Helical" evidence="1">
    <location>
        <begin position="163"/>
        <end position="181"/>
    </location>
</feature>
<accession>A0AAU7D548</accession>
<organism evidence="3">
    <name type="scientific">Edaphobacter paludis</name>
    <dbReference type="NCBI Taxonomy" id="3035702"/>
    <lineage>
        <taxon>Bacteria</taxon>
        <taxon>Pseudomonadati</taxon>
        <taxon>Acidobacteriota</taxon>
        <taxon>Terriglobia</taxon>
        <taxon>Terriglobales</taxon>
        <taxon>Acidobacteriaceae</taxon>
        <taxon>Edaphobacter</taxon>
    </lineage>
</organism>
<name>A0AAU7D548_9BACT</name>
<dbReference type="AlphaFoldDB" id="A0AAU7D548"/>
<dbReference type="RefSeq" id="WP_348267130.1">
    <property type="nucleotide sequence ID" value="NZ_CP121194.1"/>
</dbReference>
<proteinExistence type="predicted"/>